<dbReference type="STRING" id="126673.AWC01_07575"/>
<name>A0A1X1TEQ1_9MYCO</name>
<protein>
    <submittedName>
        <fullName evidence="2">Uncharacterized protein</fullName>
    </submittedName>
</protein>
<evidence type="ECO:0000256" key="1">
    <source>
        <dbReference type="SAM" id="MobiDB-lite"/>
    </source>
</evidence>
<feature type="region of interest" description="Disordered" evidence="1">
    <location>
        <begin position="38"/>
        <end position="94"/>
    </location>
</feature>
<gene>
    <name evidence="2" type="ORF">AWC01_07575</name>
</gene>
<comment type="caution">
    <text evidence="2">The sequence shown here is derived from an EMBL/GenBank/DDBJ whole genome shotgun (WGS) entry which is preliminary data.</text>
</comment>
<evidence type="ECO:0000313" key="3">
    <source>
        <dbReference type="Proteomes" id="UP000193564"/>
    </source>
</evidence>
<proteinExistence type="predicted"/>
<dbReference type="EMBL" id="LQOS01000020">
    <property type="protein sequence ID" value="ORV43024.1"/>
    <property type="molecule type" value="Genomic_DNA"/>
</dbReference>
<feature type="compositionally biased region" description="Basic and acidic residues" evidence="1">
    <location>
        <begin position="66"/>
        <end position="94"/>
    </location>
</feature>
<accession>A0A1X1TEQ1</accession>
<reference evidence="2 3" key="1">
    <citation type="submission" date="2016-01" db="EMBL/GenBank/DDBJ databases">
        <title>The new phylogeny of the genus Mycobacterium.</title>
        <authorList>
            <person name="Tarcisio F."/>
            <person name="Conor M."/>
            <person name="Antonella G."/>
            <person name="Elisabetta G."/>
            <person name="Giulia F.S."/>
            <person name="Sara T."/>
            <person name="Anna F."/>
            <person name="Clotilde B."/>
            <person name="Roberto B."/>
            <person name="Veronica D.S."/>
            <person name="Fabio R."/>
            <person name="Monica P."/>
            <person name="Olivier J."/>
            <person name="Enrico T."/>
            <person name="Nicola S."/>
        </authorList>
    </citation>
    <scope>NUCLEOTIDE SEQUENCE [LARGE SCALE GENOMIC DNA]</scope>
    <source>
        <strain evidence="2 3">DSM 44339</strain>
    </source>
</reference>
<keyword evidence="3" id="KW-1185">Reference proteome</keyword>
<feature type="compositionally biased region" description="Basic and acidic residues" evidence="1">
    <location>
        <begin position="46"/>
        <end position="55"/>
    </location>
</feature>
<organism evidence="2 3">
    <name type="scientific">Mycolicibacterium doricum</name>
    <dbReference type="NCBI Taxonomy" id="126673"/>
    <lineage>
        <taxon>Bacteria</taxon>
        <taxon>Bacillati</taxon>
        <taxon>Actinomycetota</taxon>
        <taxon>Actinomycetes</taxon>
        <taxon>Mycobacteriales</taxon>
        <taxon>Mycobacteriaceae</taxon>
        <taxon>Mycolicibacterium</taxon>
    </lineage>
</organism>
<dbReference type="Proteomes" id="UP000193564">
    <property type="component" value="Unassembled WGS sequence"/>
</dbReference>
<dbReference type="RefSeq" id="WP_085189572.1">
    <property type="nucleotide sequence ID" value="NZ_JACKUD010000023.1"/>
</dbReference>
<dbReference type="AlphaFoldDB" id="A0A1X1TEQ1"/>
<sequence length="94" mass="10699">MSNSTSVSRLAEDFWTAPTGQTYTTHPGSAVLFPTLCTPTPQAPRRPAEIEDTDRGLTMPTRRRTRAEDRQRRINAERKLNDDFVAERNKPPPF</sequence>
<evidence type="ECO:0000313" key="2">
    <source>
        <dbReference type="EMBL" id="ORV43024.1"/>
    </source>
</evidence>